<feature type="domain" description="OmpR/PhoB-type" evidence="7">
    <location>
        <begin position="64"/>
        <end position="160"/>
    </location>
</feature>
<dbReference type="PRINTS" id="PR00364">
    <property type="entry name" value="DISEASERSIST"/>
</dbReference>
<dbReference type="InterPro" id="IPR016032">
    <property type="entry name" value="Sig_transdc_resp-reg_C-effctor"/>
</dbReference>
<dbReference type="GO" id="GO:0003677">
    <property type="term" value="F:DNA binding"/>
    <property type="evidence" value="ECO:0007669"/>
    <property type="project" value="UniProtKB-UniRule"/>
</dbReference>
<name>A0A540W0Z2_9ACTN</name>
<feature type="DNA-binding region" description="OmpR/PhoB-type" evidence="6">
    <location>
        <begin position="64"/>
        <end position="160"/>
    </location>
</feature>
<dbReference type="InterPro" id="IPR002182">
    <property type="entry name" value="NB-ARC"/>
</dbReference>
<dbReference type="SUPFAM" id="SSF48452">
    <property type="entry name" value="TPR-like"/>
    <property type="match status" value="1"/>
</dbReference>
<evidence type="ECO:0000256" key="5">
    <source>
        <dbReference type="ARBA" id="ARBA00023163"/>
    </source>
</evidence>
<evidence type="ECO:0000256" key="3">
    <source>
        <dbReference type="ARBA" id="ARBA00023015"/>
    </source>
</evidence>
<proteinExistence type="inferred from homology"/>
<dbReference type="GO" id="GO:0006355">
    <property type="term" value="P:regulation of DNA-templated transcription"/>
    <property type="evidence" value="ECO:0007669"/>
    <property type="project" value="InterPro"/>
</dbReference>
<dbReference type="EMBL" id="VIGB01000003">
    <property type="protein sequence ID" value="TQF02671.1"/>
    <property type="molecule type" value="Genomic_DNA"/>
</dbReference>
<organism evidence="8 9">
    <name type="scientific">Kitasatospora acidiphila</name>
    <dbReference type="NCBI Taxonomy" id="2567942"/>
    <lineage>
        <taxon>Bacteria</taxon>
        <taxon>Bacillati</taxon>
        <taxon>Actinomycetota</taxon>
        <taxon>Actinomycetes</taxon>
        <taxon>Kitasatosporales</taxon>
        <taxon>Streptomycetaceae</taxon>
        <taxon>Kitasatospora</taxon>
    </lineage>
</organism>
<evidence type="ECO:0000256" key="2">
    <source>
        <dbReference type="ARBA" id="ARBA00023012"/>
    </source>
</evidence>
<gene>
    <name evidence="8" type="ORF">E6W39_10880</name>
</gene>
<keyword evidence="4 6" id="KW-0238">DNA-binding</keyword>
<dbReference type="InterPro" id="IPR011990">
    <property type="entry name" value="TPR-like_helical_dom_sf"/>
</dbReference>
<protein>
    <submittedName>
        <fullName evidence="8">Transcriptional regulator</fullName>
    </submittedName>
</protein>
<dbReference type="Gene3D" id="1.10.10.10">
    <property type="entry name" value="Winged helix-like DNA-binding domain superfamily/Winged helix DNA-binding domain"/>
    <property type="match status" value="1"/>
</dbReference>
<comment type="similarity">
    <text evidence="1">Belongs to the AfsR/DnrI/RedD regulatory family.</text>
</comment>
<accession>A0A540W0Z2</accession>
<dbReference type="Proteomes" id="UP000319103">
    <property type="component" value="Unassembled WGS sequence"/>
</dbReference>
<dbReference type="PANTHER" id="PTHR35807">
    <property type="entry name" value="TRANSCRIPTIONAL REGULATOR REDD-RELATED"/>
    <property type="match status" value="1"/>
</dbReference>
<evidence type="ECO:0000313" key="8">
    <source>
        <dbReference type="EMBL" id="TQF02671.1"/>
    </source>
</evidence>
<dbReference type="InterPro" id="IPR001867">
    <property type="entry name" value="OmpR/PhoB-type_DNA-bd"/>
</dbReference>
<evidence type="ECO:0000256" key="6">
    <source>
        <dbReference type="PROSITE-ProRule" id="PRU01091"/>
    </source>
</evidence>
<dbReference type="Gene3D" id="1.25.40.10">
    <property type="entry name" value="Tetratricopeptide repeat domain"/>
    <property type="match status" value="1"/>
</dbReference>
<dbReference type="Pfam" id="PF03704">
    <property type="entry name" value="BTAD"/>
    <property type="match status" value="1"/>
</dbReference>
<dbReference type="SUPFAM" id="SSF46894">
    <property type="entry name" value="C-terminal effector domain of the bipartite response regulators"/>
    <property type="match status" value="1"/>
</dbReference>
<dbReference type="Pfam" id="PF00931">
    <property type="entry name" value="NB-ARC"/>
    <property type="match status" value="1"/>
</dbReference>
<dbReference type="InterPro" id="IPR036388">
    <property type="entry name" value="WH-like_DNA-bd_sf"/>
</dbReference>
<keyword evidence="3" id="KW-0805">Transcription regulation</keyword>
<dbReference type="GO" id="GO:0000160">
    <property type="term" value="P:phosphorelay signal transduction system"/>
    <property type="evidence" value="ECO:0007669"/>
    <property type="project" value="UniProtKB-KW"/>
</dbReference>
<keyword evidence="9" id="KW-1185">Reference proteome</keyword>
<evidence type="ECO:0000313" key="9">
    <source>
        <dbReference type="Proteomes" id="UP000319103"/>
    </source>
</evidence>
<dbReference type="CDD" id="cd15831">
    <property type="entry name" value="BTAD"/>
    <property type="match status" value="1"/>
</dbReference>
<dbReference type="SMART" id="SM00862">
    <property type="entry name" value="Trans_reg_C"/>
    <property type="match status" value="1"/>
</dbReference>
<dbReference type="PANTHER" id="PTHR35807:SF1">
    <property type="entry name" value="TRANSCRIPTIONAL REGULATOR REDD"/>
    <property type="match status" value="1"/>
</dbReference>
<dbReference type="PROSITE" id="PS51755">
    <property type="entry name" value="OMPR_PHOB"/>
    <property type="match status" value="1"/>
</dbReference>
<dbReference type="Gene3D" id="3.40.50.300">
    <property type="entry name" value="P-loop containing nucleotide triphosphate hydrolases"/>
    <property type="match status" value="1"/>
</dbReference>
<evidence type="ECO:0000259" key="7">
    <source>
        <dbReference type="PROSITE" id="PS51755"/>
    </source>
</evidence>
<dbReference type="SMART" id="SM01043">
    <property type="entry name" value="BTAD"/>
    <property type="match status" value="1"/>
</dbReference>
<evidence type="ECO:0000256" key="4">
    <source>
        <dbReference type="ARBA" id="ARBA00023125"/>
    </source>
</evidence>
<dbReference type="InterPro" id="IPR027417">
    <property type="entry name" value="P-loop_NTPase"/>
</dbReference>
<keyword evidence="5" id="KW-0804">Transcription</keyword>
<dbReference type="Pfam" id="PF00486">
    <property type="entry name" value="Trans_reg_C"/>
    <property type="match status" value="1"/>
</dbReference>
<keyword evidence="2" id="KW-0902">Two-component regulatory system</keyword>
<evidence type="ECO:0000256" key="1">
    <source>
        <dbReference type="ARBA" id="ARBA00005820"/>
    </source>
</evidence>
<dbReference type="GO" id="GO:0043531">
    <property type="term" value="F:ADP binding"/>
    <property type="evidence" value="ECO:0007669"/>
    <property type="project" value="InterPro"/>
</dbReference>
<comment type="caution">
    <text evidence="8">The sequence shown here is derived from an EMBL/GenBank/DDBJ whole genome shotgun (WGS) entry which is preliminary data.</text>
</comment>
<dbReference type="InterPro" id="IPR005158">
    <property type="entry name" value="BTAD"/>
</dbReference>
<dbReference type="AlphaFoldDB" id="A0A540W0Z2"/>
<dbReference type="OrthoDB" id="3845029at2"/>
<dbReference type="SUPFAM" id="SSF52540">
    <property type="entry name" value="P-loop containing nucleoside triphosphate hydrolases"/>
    <property type="match status" value="1"/>
</dbReference>
<reference evidence="8 9" key="1">
    <citation type="submission" date="2019-06" db="EMBL/GenBank/DDBJ databases">
        <title>Description of Kitasatospora acidophila sp. nov. isolated from pine grove soil, and reclassification of Streptomyces novaecaesareae to Kitasatospora novaeceasareae comb. nov.</title>
        <authorList>
            <person name="Kim M.J."/>
        </authorList>
    </citation>
    <scope>NUCLEOTIDE SEQUENCE [LARGE SCALE GENOMIC DNA]</scope>
    <source>
        <strain evidence="8 9">MMS16-CNU292</strain>
    </source>
</reference>
<dbReference type="InterPro" id="IPR051677">
    <property type="entry name" value="AfsR-DnrI-RedD_regulator"/>
</dbReference>
<sequence length="662" mass="69277">MRTGRGRNGRWSGMPLAASTGLARGTAEVSAFPRAGETVRRAGQDGELRLLLPAQRRPSPPARGAAATEAPWRFALLGVPEVMAGQERLRPMSPTQTALLTALALQAGRPVGVEELIDGLYGERPPRSAGSTITTYVLRLRKALGPELIVRVGRGYALKVPRSAVDALEFERLANAPLLGDARADAARLQSALNLWNGATALVGAIGPLCERQREVLAQHRERARLQWFECQLVLGRHAEILADLAVACELTPFAERLQALRMTALFRCGRQAEALEVYHQVRERLLDELGIDPSAELATVHQAILRGGDPGPRIAPAGIEPFGGTEAAAPPRQLPSPPADLVGREDEIALLTAAVRAGGHAVGLVTGMGGVGKTSVVVSVAQAVAAEFRDGQLWACLRGSTEEPAGPGEVLAGFLAALGVPADRIPDDVSERAALYRSVLAGRSVLVVLDDASDDAQITPLLPGTAGCAVLISARSRPAIGVTAAARLDCLRPAESARLVCAILGADRAGAEPEAVGALTAACGHLPLAVRVLATRLARRPAWTVASMAARVSDESRLLGELEAADAGFEDACDLAFGRLTGAQARAILALVAMPSQDWSLTAAAATMGLSEAQAERILEALVDAALLTSPRPARYSCHELLVAYARVRAWSGAGAGVGRC</sequence>